<dbReference type="GO" id="GO:0015833">
    <property type="term" value="P:peptide transport"/>
    <property type="evidence" value="ECO:0007669"/>
    <property type="project" value="TreeGrafter"/>
</dbReference>
<dbReference type="Proteomes" id="UP000199006">
    <property type="component" value="Unassembled WGS sequence"/>
</dbReference>
<organism evidence="3 4">
    <name type="scientific">Halanaerobium salsuginis</name>
    <dbReference type="NCBI Taxonomy" id="29563"/>
    <lineage>
        <taxon>Bacteria</taxon>
        <taxon>Bacillati</taxon>
        <taxon>Bacillota</taxon>
        <taxon>Clostridia</taxon>
        <taxon>Halanaerobiales</taxon>
        <taxon>Halanaerobiaceae</taxon>
        <taxon>Halanaerobium</taxon>
    </lineage>
</organism>
<protein>
    <submittedName>
        <fullName evidence="3">Peptide/nickel transport system substrate-binding protein</fullName>
    </submittedName>
</protein>
<dbReference type="InterPro" id="IPR030678">
    <property type="entry name" value="Peptide/Ni-bd"/>
</dbReference>
<dbReference type="GO" id="GO:0042597">
    <property type="term" value="C:periplasmic space"/>
    <property type="evidence" value="ECO:0007669"/>
    <property type="project" value="UniProtKB-ARBA"/>
</dbReference>
<dbReference type="SUPFAM" id="SSF53850">
    <property type="entry name" value="Periplasmic binding protein-like II"/>
    <property type="match status" value="1"/>
</dbReference>
<feature type="signal peptide" evidence="1">
    <location>
        <begin position="1"/>
        <end position="23"/>
    </location>
</feature>
<reference evidence="3 4" key="1">
    <citation type="submission" date="2016-10" db="EMBL/GenBank/DDBJ databases">
        <authorList>
            <person name="de Groot N.N."/>
        </authorList>
    </citation>
    <scope>NUCLEOTIDE SEQUENCE [LARGE SCALE GENOMIC DNA]</scope>
    <source>
        <strain evidence="3 4">ATCC 51327</strain>
    </source>
</reference>
<name>A0A1I4H0U5_9FIRM</name>
<dbReference type="STRING" id="29563.SAMN02983006_00936"/>
<sequence length="526" mass="61166">MKKIKFVLTLTLLILIFSINCFAAENLQIFLPLQAYNLNPIFAQDKFSRQITEQIFENLLTYNSAGELVGELAKSWQIKLDGKLLEFELKPDIYFQKEYRNGIKTFNKGREITAQDWKWSFEYLASPVNKSPFTTLLAPIKGYQEYHSGINSEIDGIKVIDKYHLAIELNKSQSSFLYNLADSAAVVLPKEDVKKDDFLFYPVGSGPFYLASNTKNKISLKKNDNYWEHNGQQQLPLIKELNFKIISKKKPLTEFDQQANILLSAAVVESGGQINTESYQLLKKPGNYLYTYVLTFNNLTSFSNSELSELRMAFQYLFTQINTADLDLKNYLTSDNFKQFFIKPADLYVGQEPARFEPVLTKLSRQNKSLIMKINNNPFNFKIAKFIQSKLQQAGIKLVIKANSWPEQLNYAEQVKTSDIYLYNYSLNNKHLFLQQLADFNQFSNQSNFNQDRFTNLLAYRELENSASKRDQAYQRILKIVNNDLNIYFLQQADPYYANNELSNSQIFKNRFLANQYKYLSLDFIQ</sequence>
<dbReference type="PIRSF" id="PIRSF002741">
    <property type="entry name" value="MppA"/>
    <property type="match status" value="1"/>
</dbReference>
<dbReference type="Gene3D" id="3.10.105.10">
    <property type="entry name" value="Dipeptide-binding Protein, Domain 3"/>
    <property type="match status" value="1"/>
</dbReference>
<dbReference type="GO" id="GO:1904680">
    <property type="term" value="F:peptide transmembrane transporter activity"/>
    <property type="evidence" value="ECO:0007669"/>
    <property type="project" value="TreeGrafter"/>
</dbReference>
<evidence type="ECO:0000313" key="4">
    <source>
        <dbReference type="Proteomes" id="UP000199006"/>
    </source>
</evidence>
<gene>
    <name evidence="3" type="ORF">SAMN02983006_00936</name>
</gene>
<dbReference type="Pfam" id="PF00496">
    <property type="entry name" value="SBP_bac_5"/>
    <property type="match status" value="1"/>
</dbReference>
<evidence type="ECO:0000256" key="1">
    <source>
        <dbReference type="SAM" id="SignalP"/>
    </source>
</evidence>
<feature type="chain" id="PRO_5011767883" evidence="1">
    <location>
        <begin position="24"/>
        <end position="526"/>
    </location>
</feature>
<keyword evidence="1" id="KW-0732">Signal</keyword>
<feature type="domain" description="Solute-binding protein family 5" evidence="2">
    <location>
        <begin position="67"/>
        <end position="428"/>
    </location>
</feature>
<dbReference type="RefSeq" id="WP_089860440.1">
    <property type="nucleotide sequence ID" value="NZ_FOTI01000009.1"/>
</dbReference>
<evidence type="ECO:0000259" key="2">
    <source>
        <dbReference type="Pfam" id="PF00496"/>
    </source>
</evidence>
<dbReference type="AlphaFoldDB" id="A0A1I4H0U5"/>
<dbReference type="InterPro" id="IPR039424">
    <property type="entry name" value="SBP_5"/>
</dbReference>
<proteinExistence type="predicted"/>
<dbReference type="PANTHER" id="PTHR30290">
    <property type="entry name" value="PERIPLASMIC BINDING COMPONENT OF ABC TRANSPORTER"/>
    <property type="match status" value="1"/>
</dbReference>
<evidence type="ECO:0000313" key="3">
    <source>
        <dbReference type="EMBL" id="SFL35918.1"/>
    </source>
</evidence>
<dbReference type="CDD" id="cd00995">
    <property type="entry name" value="PBP2_NikA_DppA_OppA_like"/>
    <property type="match status" value="1"/>
</dbReference>
<accession>A0A1I4H0U5</accession>
<dbReference type="Gene3D" id="3.40.190.10">
    <property type="entry name" value="Periplasmic binding protein-like II"/>
    <property type="match status" value="1"/>
</dbReference>
<dbReference type="GO" id="GO:0043190">
    <property type="term" value="C:ATP-binding cassette (ABC) transporter complex"/>
    <property type="evidence" value="ECO:0007669"/>
    <property type="project" value="InterPro"/>
</dbReference>
<dbReference type="EMBL" id="FOTI01000009">
    <property type="protein sequence ID" value="SFL35918.1"/>
    <property type="molecule type" value="Genomic_DNA"/>
</dbReference>
<dbReference type="InterPro" id="IPR000914">
    <property type="entry name" value="SBP_5_dom"/>
</dbReference>
<keyword evidence="4" id="KW-1185">Reference proteome</keyword>
<dbReference type="OrthoDB" id="239741at2"/>